<protein>
    <submittedName>
        <fullName evidence="5">Regulatory protein, arsR family</fullName>
    </submittedName>
</protein>
<dbReference type="PROSITE" id="PS50987">
    <property type="entry name" value="HTH_ARSR_2"/>
    <property type="match status" value="1"/>
</dbReference>
<keyword evidence="2" id="KW-0238">DNA-binding</keyword>
<dbReference type="PANTHER" id="PTHR33154:SF18">
    <property type="entry name" value="ARSENICAL RESISTANCE OPERON REPRESSOR"/>
    <property type="match status" value="1"/>
</dbReference>
<dbReference type="InterPro" id="IPR051081">
    <property type="entry name" value="HTH_MetalResp_TranReg"/>
</dbReference>
<dbReference type="CDD" id="cd00090">
    <property type="entry name" value="HTH_ARSR"/>
    <property type="match status" value="1"/>
</dbReference>
<evidence type="ECO:0000313" key="5">
    <source>
        <dbReference type="EMBL" id="SHI43891.1"/>
    </source>
</evidence>
<evidence type="ECO:0000256" key="2">
    <source>
        <dbReference type="ARBA" id="ARBA00023125"/>
    </source>
</evidence>
<evidence type="ECO:0000259" key="4">
    <source>
        <dbReference type="PROSITE" id="PS50987"/>
    </source>
</evidence>
<dbReference type="AlphaFoldDB" id="A0A1M6B585"/>
<dbReference type="InterPro" id="IPR036390">
    <property type="entry name" value="WH_DNA-bd_sf"/>
</dbReference>
<evidence type="ECO:0000256" key="3">
    <source>
        <dbReference type="ARBA" id="ARBA00023163"/>
    </source>
</evidence>
<evidence type="ECO:0000313" key="6">
    <source>
        <dbReference type="Proteomes" id="UP000184442"/>
    </source>
</evidence>
<feature type="domain" description="HTH arsR-type" evidence="4">
    <location>
        <begin position="257"/>
        <end position="351"/>
    </location>
</feature>
<dbReference type="Proteomes" id="UP000184442">
    <property type="component" value="Unassembled WGS sequence"/>
</dbReference>
<keyword evidence="1" id="KW-0805">Transcription regulation</keyword>
<dbReference type="EMBL" id="FQZS01000003">
    <property type="protein sequence ID" value="SHI43891.1"/>
    <property type="molecule type" value="Genomic_DNA"/>
</dbReference>
<evidence type="ECO:0000256" key="1">
    <source>
        <dbReference type="ARBA" id="ARBA00023015"/>
    </source>
</evidence>
<dbReference type="Pfam" id="PF01022">
    <property type="entry name" value="HTH_5"/>
    <property type="match status" value="1"/>
</dbReference>
<keyword evidence="3" id="KW-0804">Transcription</keyword>
<reference evidence="5 6" key="1">
    <citation type="submission" date="2016-11" db="EMBL/GenBank/DDBJ databases">
        <authorList>
            <person name="Jaros S."/>
            <person name="Januszkiewicz K."/>
            <person name="Wedrychowicz H."/>
        </authorList>
    </citation>
    <scope>NUCLEOTIDE SEQUENCE [LARGE SCALE GENOMIC DNA]</scope>
    <source>
        <strain evidence="5 6">DSM 19022</strain>
    </source>
</reference>
<dbReference type="STRING" id="1122184.SAMN02745176_00279"/>
<dbReference type="InterPro" id="IPR036388">
    <property type="entry name" value="WH-like_DNA-bd_sf"/>
</dbReference>
<dbReference type="PRINTS" id="PR00778">
    <property type="entry name" value="HTHARSR"/>
</dbReference>
<dbReference type="Gene3D" id="1.10.10.10">
    <property type="entry name" value="Winged helix-like DNA-binding domain superfamily/Winged helix DNA-binding domain"/>
    <property type="match status" value="1"/>
</dbReference>
<dbReference type="RefSeq" id="WP_073023706.1">
    <property type="nucleotide sequence ID" value="NZ_FQZS01000003.1"/>
</dbReference>
<gene>
    <name evidence="5" type="ORF">SAMN02745176_00279</name>
</gene>
<dbReference type="InterPro" id="IPR001845">
    <property type="entry name" value="HTH_ArsR_DNA-bd_dom"/>
</dbReference>
<dbReference type="OrthoDB" id="1706794at2"/>
<dbReference type="SUPFAM" id="SSF46785">
    <property type="entry name" value="Winged helix' DNA-binding domain"/>
    <property type="match status" value="1"/>
</dbReference>
<proteinExistence type="predicted"/>
<organism evidence="5 6">
    <name type="scientific">Lutispora thermophila DSM 19022</name>
    <dbReference type="NCBI Taxonomy" id="1122184"/>
    <lineage>
        <taxon>Bacteria</taxon>
        <taxon>Bacillati</taxon>
        <taxon>Bacillota</taxon>
        <taxon>Clostridia</taxon>
        <taxon>Lutisporales</taxon>
        <taxon>Lutisporaceae</taxon>
        <taxon>Lutispora</taxon>
    </lineage>
</organism>
<dbReference type="SMART" id="SM00418">
    <property type="entry name" value="HTH_ARSR"/>
    <property type="match status" value="1"/>
</dbReference>
<dbReference type="InterPro" id="IPR011991">
    <property type="entry name" value="ArsR-like_HTH"/>
</dbReference>
<accession>A0A1M6B585</accession>
<keyword evidence="6" id="KW-1185">Reference proteome</keyword>
<dbReference type="GO" id="GO:0003677">
    <property type="term" value="F:DNA binding"/>
    <property type="evidence" value="ECO:0007669"/>
    <property type="project" value="UniProtKB-KW"/>
</dbReference>
<sequence length="351" mass="42391">MDYKIEHNRAIEFVESMFKYTINRYHKINWDKNILRENLSRDILDFAPSKRVKNWLKYVDDNISPIYRNDLIFIANITIEMIDASIEVILEKGFKEPLMLIDYIKSLEPNELVELIYNRFDLELPFDSEDVLIKNALMDTYDEEKALLFMQIKNHPEEYKNKVIEVYEIFYNLYYQPFEEEVYTFMESKCEKHNKLFQNDPIEFLNTIGLADYTEFITKEKKLRMIESFYIDLGLFHYYVDDTFIILFGHSIEHKFNHKLNQEQCINLFKALSDETRLEIISMTSKRPWYNRELAKHFNLSTATLSYHLNLLLNLGILNFEPSIKNRYYYTTNKKNLKELFDIAYKIIVEQ</sequence>
<name>A0A1M6B585_9FIRM</name>
<dbReference type="PANTHER" id="PTHR33154">
    <property type="entry name" value="TRANSCRIPTIONAL REGULATOR, ARSR FAMILY"/>
    <property type="match status" value="1"/>
</dbReference>
<dbReference type="GO" id="GO:0003700">
    <property type="term" value="F:DNA-binding transcription factor activity"/>
    <property type="evidence" value="ECO:0007669"/>
    <property type="project" value="InterPro"/>
</dbReference>